<evidence type="ECO:0000256" key="2">
    <source>
        <dbReference type="SAM" id="SignalP"/>
    </source>
</evidence>
<accession>A0ABT6X0N7</accession>
<gene>
    <name evidence="3" type="ORF">QLQ12_43905</name>
</gene>
<comment type="caution">
    <text evidence="3">The sequence shown here is derived from an EMBL/GenBank/DDBJ whole genome shotgun (WGS) entry which is preliminary data.</text>
</comment>
<evidence type="ECO:0000313" key="3">
    <source>
        <dbReference type="EMBL" id="MDI6105549.1"/>
    </source>
</evidence>
<name>A0ABT6X0N7_9ACTN</name>
<dbReference type="EMBL" id="JASCTH010000048">
    <property type="protein sequence ID" value="MDI6105549.1"/>
    <property type="molecule type" value="Genomic_DNA"/>
</dbReference>
<keyword evidence="2" id="KW-0732">Signal</keyword>
<feature type="signal peptide" evidence="2">
    <location>
        <begin position="1"/>
        <end position="20"/>
    </location>
</feature>
<evidence type="ECO:0000256" key="1">
    <source>
        <dbReference type="SAM" id="MobiDB-lite"/>
    </source>
</evidence>
<sequence length="204" mass="19738">MRNHTALTIVALALLAGALAACSPAGRATRPPGPPGGSACALPADANAPNSEWAACARVAAALSQPPARGETVTLSVEVTVAVDAAARIEIDLPGGFAWAGAPAGLTLTDHPVPNPADGGCLHRAAGTITLGAGQSVRLTGTVTAVATGFATLRARAVLPGGGDGASSVFVTVGETPEDSTLGYRPGTGHARAVPPSAGPSAGC</sequence>
<protein>
    <recommendedName>
        <fullName evidence="5">Lipoprotein</fullName>
    </recommendedName>
</protein>
<organism evidence="3 4">
    <name type="scientific">Actinoplanes sandaracinus</name>
    <dbReference type="NCBI Taxonomy" id="3045177"/>
    <lineage>
        <taxon>Bacteria</taxon>
        <taxon>Bacillati</taxon>
        <taxon>Actinomycetota</taxon>
        <taxon>Actinomycetes</taxon>
        <taxon>Micromonosporales</taxon>
        <taxon>Micromonosporaceae</taxon>
        <taxon>Actinoplanes</taxon>
    </lineage>
</organism>
<proteinExistence type="predicted"/>
<evidence type="ECO:0000313" key="4">
    <source>
        <dbReference type="Proteomes" id="UP001241758"/>
    </source>
</evidence>
<feature type="region of interest" description="Disordered" evidence="1">
    <location>
        <begin position="180"/>
        <end position="204"/>
    </location>
</feature>
<dbReference type="RefSeq" id="WP_282767016.1">
    <property type="nucleotide sequence ID" value="NZ_JASCTH010000048.1"/>
</dbReference>
<dbReference type="PROSITE" id="PS51257">
    <property type="entry name" value="PROKAR_LIPOPROTEIN"/>
    <property type="match status" value="1"/>
</dbReference>
<dbReference type="Proteomes" id="UP001241758">
    <property type="component" value="Unassembled WGS sequence"/>
</dbReference>
<keyword evidence="4" id="KW-1185">Reference proteome</keyword>
<evidence type="ECO:0008006" key="5">
    <source>
        <dbReference type="Google" id="ProtNLM"/>
    </source>
</evidence>
<reference evidence="3 4" key="1">
    <citation type="submission" date="2023-05" db="EMBL/GenBank/DDBJ databases">
        <title>Actinoplanes sp. NEAU-A12 genome sequencing.</title>
        <authorList>
            <person name="Wang Z.-S."/>
        </authorList>
    </citation>
    <scope>NUCLEOTIDE SEQUENCE [LARGE SCALE GENOMIC DNA]</scope>
    <source>
        <strain evidence="3 4">NEAU-A12</strain>
    </source>
</reference>
<feature type="chain" id="PRO_5046902439" description="Lipoprotein" evidence="2">
    <location>
        <begin position="21"/>
        <end position="204"/>
    </location>
</feature>